<dbReference type="InterPro" id="IPR001387">
    <property type="entry name" value="Cro/C1-type_HTH"/>
</dbReference>
<evidence type="ECO:0000259" key="2">
    <source>
        <dbReference type="PROSITE" id="PS50943"/>
    </source>
</evidence>
<name>A0ABY7UNK4_9RHOB</name>
<organism evidence="3 4">
    <name type="scientific">Paracoccus marcusii</name>
    <dbReference type="NCBI Taxonomy" id="59779"/>
    <lineage>
        <taxon>Bacteria</taxon>
        <taxon>Pseudomonadati</taxon>
        <taxon>Pseudomonadota</taxon>
        <taxon>Alphaproteobacteria</taxon>
        <taxon>Rhodobacterales</taxon>
        <taxon>Paracoccaceae</taxon>
        <taxon>Paracoccus</taxon>
    </lineage>
</organism>
<gene>
    <name evidence="3" type="ORF">PRL19_08845</name>
</gene>
<dbReference type="PROSITE" id="PS50943">
    <property type="entry name" value="HTH_CROC1"/>
    <property type="match status" value="1"/>
</dbReference>
<proteinExistence type="predicted"/>
<dbReference type="PANTHER" id="PTHR46797">
    <property type="entry name" value="HTH-TYPE TRANSCRIPTIONAL REGULATOR"/>
    <property type="match status" value="1"/>
</dbReference>
<evidence type="ECO:0000313" key="4">
    <source>
        <dbReference type="Proteomes" id="UP001216899"/>
    </source>
</evidence>
<dbReference type="InterPro" id="IPR010982">
    <property type="entry name" value="Lambda_DNA-bd_dom_sf"/>
</dbReference>
<dbReference type="InterPro" id="IPR050807">
    <property type="entry name" value="TransReg_Diox_bact_type"/>
</dbReference>
<dbReference type="SUPFAM" id="SSF47413">
    <property type="entry name" value="lambda repressor-like DNA-binding domains"/>
    <property type="match status" value="1"/>
</dbReference>
<reference evidence="3 4" key="1">
    <citation type="submission" date="2023-02" db="EMBL/GenBank/DDBJ databases">
        <title>Whole genome sequenc of Paracoccus marcusii MBLB0836.</title>
        <authorList>
            <person name="Seo M.-J."/>
            <person name="Cho E.-S."/>
            <person name="Hwang C.Y."/>
        </authorList>
    </citation>
    <scope>NUCLEOTIDE SEQUENCE [LARGE SCALE GENOMIC DNA]</scope>
    <source>
        <strain evidence="3 4">MBLB0836</strain>
    </source>
</reference>
<dbReference type="SMART" id="SM00530">
    <property type="entry name" value="HTH_XRE"/>
    <property type="match status" value="1"/>
</dbReference>
<dbReference type="Gene3D" id="1.10.260.40">
    <property type="entry name" value="lambda repressor-like DNA-binding domains"/>
    <property type="match status" value="1"/>
</dbReference>
<dbReference type="RefSeq" id="WP_273742683.1">
    <property type="nucleotide sequence ID" value="NZ_CP117466.1"/>
</dbReference>
<dbReference type="EMBL" id="CP117466">
    <property type="protein sequence ID" value="WDA11427.1"/>
    <property type="molecule type" value="Genomic_DNA"/>
</dbReference>
<dbReference type="CDD" id="cd00093">
    <property type="entry name" value="HTH_XRE"/>
    <property type="match status" value="1"/>
</dbReference>
<keyword evidence="4" id="KW-1185">Reference proteome</keyword>
<accession>A0ABY7UNK4</accession>
<dbReference type="Pfam" id="PF01381">
    <property type="entry name" value="HTH_3"/>
    <property type="match status" value="1"/>
</dbReference>
<sequence>MNLKSMRLSRGLSQKELADMAGVQQATISKVEAGYDGVTLRVLRSLASALDVEVYDLLADDRATAERELVKAFRGLSADRQKGWLELAAALVQPGPQP</sequence>
<feature type="domain" description="HTH cro/C1-type" evidence="2">
    <location>
        <begin position="3"/>
        <end position="57"/>
    </location>
</feature>
<dbReference type="PANTHER" id="PTHR46797:SF1">
    <property type="entry name" value="METHYLPHOSPHONATE SYNTHASE"/>
    <property type="match status" value="1"/>
</dbReference>
<keyword evidence="1" id="KW-0238">DNA-binding</keyword>
<dbReference type="Proteomes" id="UP001216899">
    <property type="component" value="Chromosome"/>
</dbReference>
<protein>
    <submittedName>
        <fullName evidence="3">Helix-turn-helix transcriptional regulator</fullName>
    </submittedName>
</protein>
<evidence type="ECO:0000256" key="1">
    <source>
        <dbReference type="ARBA" id="ARBA00023125"/>
    </source>
</evidence>
<evidence type="ECO:0000313" key="3">
    <source>
        <dbReference type="EMBL" id="WDA11427.1"/>
    </source>
</evidence>